<feature type="transmembrane region" description="Helical" evidence="1">
    <location>
        <begin position="20"/>
        <end position="47"/>
    </location>
</feature>
<protein>
    <submittedName>
        <fullName evidence="2">Small integral membrane protein DUF2273</fullName>
    </submittedName>
</protein>
<name>A0A368W8M0_9BACL</name>
<dbReference type="InterPro" id="IPR018730">
    <property type="entry name" value="DUF2273"/>
</dbReference>
<accession>A0A368W8M0</accession>
<dbReference type="Proteomes" id="UP000252415">
    <property type="component" value="Unassembled WGS sequence"/>
</dbReference>
<evidence type="ECO:0000313" key="3">
    <source>
        <dbReference type="Proteomes" id="UP000252415"/>
    </source>
</evidence>
<keyword evidence="1" id="KW-0812">Transmembrane</keyword>
<proteinExistence type="predicted"/>
<dbReference type="AlphaFoldDB" id="A0A368W8M0"/>
<gene>
    <name evidence="2" type="ORF">DFP97_102404</name>
</gene>
<keyword evidence="1" id="KW-0472">Membrane</keyword>
<dbReference type="RefSeq" id="WP_114378696.1">
    <property type="nucleotide sequence ID" value="NZ_QPJD01000002.1"/>
</dbReference>
<dbReference type="EMBL" id="QPJD01000002">
    <property type="protein sequence ID" value="RCW51209.1"/>
    <property type="molecule type" value="Genomic_DNA"/>
</dbReference>
<evidence type="ECO:0000313" key="2">
    <source>
        <dbReference type="EMBL" id="RCW51209.1"/>
    </source>
</evidence>
<organism evidence="2 3">
    <name type="scientific">Paenibacillus prosopidis</name>
    <dbReference type="NCBI Taxonomy" id="630520"/>
    <lineage>
        <taxon>Bacteria</taxon>
        <taxon>Bacillati</taxon>
        <taxon>Bacillota</taxon>
        <taxon>Bacilli</taxon>
        <taxon>Bacillales</taxon>
        <taxon>Paenibacillaceae</taxon>
        <taxon>Paenibacillus</taxon>
    </lineage>
</organism>
<reference evidence="2 3" key="1">
    <citation type="submission" date="2018-07" db="EMBL/GenBank/DDBJ databases">
        <title>Genomic Encyclopedia of Type Strains, Phase III (KMG-III): the genomes of soil and plant-associated and newly described type strains.</title>
        <authorList>
            <person name="Whitman W."/>
        </authorList>
    </citation>
    <scope>NUCLEOTIDE SEQUENCE [LARGE SCALE GENOMIC DNA]</scope>
    <source>
        <strain evidence="2 3">CECT 7506</strain>
    </source>
</reference>
<dbReference type="OrthoDB" id="1798631at2"/>
<dbReference type="Pfam" id="PF10031">
    <property type="entry name" value="DUF2273"/>
    <property type="match status" value="1"/>
</dbReference>
<sequence length="76" mass="9146">MWREFWAIYGKRVAGAASGLFFGFLYLFVGFWDMLFVGLLVSIGYWIGKQKELNNGPIFPWQRLWYALLERFRPFR</sequence>
<comment type="caution">
    <text evidence="2">The sequence shown here is derived from an EMBL/GenBank/DDBJ whole genome shotgun (WGS) entry which is preliminary data.</text>
</comment>
<evidence type="ECO:0000256" key="1">
    <source>
        <dbReference type="SAM" id="Phobius"/>
    </source>
</evidence>
<keyword evidence="1" id="KW-1133">Transmembrane helix</keyword>
<keyword evidence="3" id="KW-1185">Reference proteome</keyword>